<protein>
    <recommendedName>
        <fullName evidence="3">dTTP/UTP pyrophosphatase</fullName>
        <shortName evidence="3">dTTPase/UTPase</shortName>
        <ecNumber evidence="3">3.6.1.9</ecNumber>
    </recommendedName>
    <alternativeName>
        <fullName evidence="3">Nucleoside triphosphate pyrophosphatase</fullName>
    </alternativeName>
    <alternativeName>
        <fullName evidence="3">Nucleotide pyrophosphatase</fullName>
        <shortName evidence="3">Nucleotide PPase</shortName>
    </alternativeName>
</protein>
<dbReference type="Gene3D" id="3.90.950.10">
    <property type="match status" value="1"/>
</dbReference>
<dbReference type="PANTHER" id="PTHR43213">
    <property type="entry name" value="BIFUNCTIONAL DTTP/UTP PYROPHOSPHATASE/METHYLTRANSFERASE PROTEIN-RELATED"/>
    <property type="match status" value="1"/>
</dbReference>
<evidence type="ECO:0000313" key="4">
    <source>
        <dbReference type="EMBL" id="HIU51275.1"/>
    </source>
</evidence>
<dbReference type="AlphaFoldDB" id="A0A9D1S8Y5"/>
<dbReference type="Pfam" id="PF02545">
    <property type="entry name" value="Maf"/>
    <property type="match status" value="1"/>
</dbReference>
<dbReference type="EMBL" id="DVNH01000013">
    <property type="protein sequence ID" value="HIU51275.1"/>
    <property type="molecule type" value="Genomic_DNA"/>
</dbReference>
<evidence type="ECO:0000313" key="5">
    <source>
        <dbReference type="Proteomes" id="UP000824093"/>
    </source>
</evidence>
<dbReference type="GO" id="GO:0005737">
    <property type="term" value="C:cytoplasm"/>
    <property type="evidence" value="ECO:0007669"/>
    <property type="project" value="UniProtKB-SubCell"/>
</dbReference>
<proteinExistence type="inferred from homology"/>
<reference evidence="4" key="1">
    <citation type="submission" date="2020-10" db="EMBL/GenBank/DDBJ databases">
        <authorList>
            <person name="Gilroy R."/>
        </authorList>
    </citation>
    <scope>NUCLEOTIDE SEQUENCE</scope>
    <source>
        <strain evidence="4">CHK195-15760</strain>
    </source>
</reference>
<sequence length="198" mass="22428">MEVILASASPRRQQLLSKLVHHFDIIPSTIDEKIIKDTENNPAELVKKLSSEKAFDVFHKKYQKNDKEFTVIGSDTVVYFNGIVLGKPADRSNAVSMLSALQNKSNDVYTGTTIIIKKEHSIIVETFYTKSTVYFKPMSYNDIQNYVNTKEPLDKAGAYAIQGEGQKYLRGFEGDYHAIVGLDIKKIANIFQKYQLLP</sequence>
<dbReference type="GO" id="GO:0047429">
    <property type="term" value="F:nucleoside triphosphate diphosphatase activity"/>
    <property type="evidence" value="ECO:0007669"/>
    <property type="project" value="UniProtKB-EC"/>
</dbReference>
<dbReference type="GO" id="GO:0009117">
    <property type="term" value="P:nucleotide metabolic process"/>
    <property type="evidence" value="ECO:0007669"/>
    <property type="project" value="UniProtKB-KW"/>
</dbReference>
<dbReference type="Proteomes" id="UP000824093">
    <property type="component" value="Unassembled WGS sequence"/>
</dbReference>
<organism evidence="4 5">
    <name type="scientific">Candidatus Merdicola faecigallinarum</name>
    <dbReference type="NCBI Taxonomy" id="2840862"/>
    <lineage>
        <taxon>Bacteria</taxon>
        <taxon>Bacillati</taxon>
        <taxon>Bacillota</taxon>
        <taxon>Clostridia</taxon>
        <taxon>Candidatus Merdicola</taxon>
    </lineage>
</organism>
<dbReference type="PANTHER" id="PTHR43213:SF5">
    <property type="entry name" value="BIFUNCTIONAL DTTP_UTP PYROPHOSPHATASE_METHYLTRANSFERASE PROTEIN-RELATED"/>
    <property type="match status" value="1"/>
</dbReference>
<feature type="active site" description="Proton acceptor" evidence="3">
    <location>
        <position position="75"/>
    </location>
</feature>
<comment type="similarity">
    <text evidence="3">Belongs to the Maf family. YhdE subfamily.</text>
</comment>
<comment type="cofactor">
    <cofactor evidence="1 3">
        <name>a divalent metal cation</name>
        <dbReference type="ChEBI" id="CHEBI:60240"/>
    </cofactor>
</comment>
<dbReference type="NCBIfam" id="TIGR00172">
    <property type="entry name" value="maf"/>
    <property type="match status" value="1"/>
</dbReference>
<reference evidence="4" key="2">
    <citation type="journal article" date="2021" name="PeerJ">
        <title>Extensive microbial diversity within the chicken gut microbiome revealed by metagenomics and culture.</title>
        <authorList>
            <person name="Gilroy R."/>
            <person name="Ravi A."/>
            <person name="Getino M."/>
            <person name="Pursley I."/>
            <person name="Horton D.L."/>
            <person name="Alikhan N.F."/>
            <person name="Baker D."/>
            <person name="Gharbi K."/>
            <person name="Hall N."/>
            <person name="Watson M."/>
            <person name="Adriaenssens E.M."/>
            <person name="Foster-Nyarko E."/>
            <person name="Jarju S."/>
            <person name="Secka A."/>
            <person name="Antonio M."/>
            <person name="Oren A."/>
            <person name="Chaudhuri R.R."/>
            <person name="La Ragione R."/>
            <person name="Hildebrand F."/>
            <person name="Pallen M.J."/>
        </authorList>
    </citation>
    <scope>NUCLEOTIDE SEQUENCE</scope>
    <source>
        <strain evidence="4">CHK195-15760</strain>
    </source>
</reference>
<keyword evidence="3" id="KW-0546">Nucleotide metabolism</keyword>
<dbReference type="HAMAP" id="MF_00528">
    <property type="entry name" value="Maf"/>
    <property type="match status" value="1"/>
</dbReference>
<evidence type="ECO:0000256" key="2">
    <source>
        <dbReference type="ARBA" id="ARBA00022801"/>
    </source>
</evidence>
<comment type="caution">
    <text evidence="3">Lacks conserved residue(s) required for the propagation of feature annotation.</text>
</comment>
<comment type="catalytic activity">
    <reaction evidence="3">
        <text>UTP + H2O = UMP + diphosphate + H(+)</text>
        <dbReference type="Rhea" id="RHEA:29395"/>
        <dbReference type="ChEBI" id="CHEBI:15377"/>
        <dbReference type="ChEBI" id="CHEBI:15378"/>
        <dbReference type="ChEBI" id="CHEBI:33019"/>
        <dbReference type="ChEBI" id="CHEBI:46398"/>
        <dbReference type="ChEBI" id="CHEBI:57865"/>
        <dbReference type="EC" id="3.6.1.9"/>
    </reaction>
</comment>
<feature type="site" description="Important for substrate specificity" evidence="3">
    <location>
        <position position="76"/>
    </location>
</feature>
<comment type="subcellular location">
    <subcellularLocation>
        <location evidence="3">Cytoplasm</location>
    </subcellularLocation>
</comment>
<dbReference type="InterPro" id="IPR029001">
    <property type="entry name" value="ITPase-like_fam"/>
</dbReference>
<evidence type="ECO:0000256" key="1">
    <source>
        <dbReference type="ARBA" id="ARBA00001968"/>
    </source>
</evidence>
<keyword evidence="3" id="KW-0963">Cytoplasm</keyword>
<comment type="function">
    <text evidence="3">Nucleoside triphosphate pyrophosphatase that hydrolyzes dTTP and UTP. May have a dual role in cell division arrest and in preventing the incorporation of modified nucleotides into cellular nucleic acids.</text>
</comment>
<dbReference type="SUPFAM" id="SSF52972">
    <property type="entry name" value="ITPase-like"/>
    <property type="match status" value="1"/>
</dbReference>
<accession>A0A9D1S8Y5</accession>
<comment type="caution">
    <text evidence="4">The sequence shown here is derived from an EMBL/GenBank/DDBJ whole genome shotgun (WGS) entry which is preliminary data.</text>
</comment>
<feature type="site" description="Important for substrate specificity" evidence="3">
    <location>
        <position position="11"/>
    </location>
</feature>
<comment type="catalytic activity">
    <reaction evidence="3">
        <text>dTTP + H2O = dTMP + diphosphate + H(+)</text>
        <dbReference type="Rhea" id="RHEA:28534"/>
        <dbReference type="ChEBI" id="CHEBI:15377"/>
        <dbReference type="ChEBI" id="CHEBI:15378"/>
        <dbReference type="ChEBI" id="CHEBI:33019"/>
        <dbReference type="ChEBI" id="CHEBI:37568"/>
        <dbReference type="ChEBI" id="CHEBI:63528"/>
        <dbReference type="EC" id="3.6.1.9"/>
    </reaction>
</comment>
<dbReference type="CDD" id="cd00555">
    <property type="entry name" value="Maf"/>
    <property type="match status" value="1"/>
</dbReference>
<dbReference type="InterPro" id="IPR003697">
    <property type="entry name" value="Maf-like"/>
</dbReference>
<gene>
    <name evidence="4" type="primary">maf</name>
    <name evidence="4" type="ORF">IAB70_01410</name>
</gene>
<feature type="site" description="Important for substrate specificity" evidence="3">
    <location>
        <position position="162"/>
    </location>
</feature>
<keyword evidence="2 3" id="KW-0378">Hydrolase</keyword>
<dbReference type="EC" id="3.6.1.9" evidence="3"/>
<evidence type="ECO:0000256" key="3">
    <source>
        <dbReference type="HAMAP-Rule" id="MF_00528"/>
    </source>
</evidence>
<dbReference type="PIRSF" id="PIRSF006305">
    <property type="entry name" value="Maf"/>
    <property type="match status" value="1"/>
</dbReference>
<name>A0A9D1S8Y5_9FIRM</name>